<protein>
    <submittedName>
        <fullName evidence="11">MBOAT family O-acyltransferase</fullName>
    </submittedName>
</protein>
<accession>A0ABW9KGA7</accession>
<comment type="subcellular location">
    <subcellularLocation>
        <location evidence="1">Cell membrane</location>
        <topology evidence="1">Multi-pass membrane protein</topology>
    </subcellularLocation>
</comment>
<feature type="transmembrane region" description="Helical" evidence="10">
    <location>
        <begin position="77"/>
        <end position="96"/>
    </location>
</feature>
<feature type="transmembrane region" description="Helical" evidence="10">
    <location>
        <begin position="406"/>
        <end position="425"/>
    </location>
</feature>
<dbReference type="InterPro" id="IPR028362">
    <property type="entry name" value="AlgI"/>
</dbReference>
<evidence type="ECO:0000256" key="6">
    <source>
        <dbReference type="ARBA" id="ARBA00022989"/>
    </source>
</evidence>
<dbReference type="RefSeq" id="WP_263414230.1">
    <property type="nucleotide sequence ID" value="NZ_BAABBH010000001.1"/>
</dbReference>
<dbReference type="PIRSF" id="PIRSF016636">
    <property type="entry name" value="AlgI_DltB"/>
    <property type="match status" value="1"/>
</dbReference>
<gene>
    <name evidence="11" type="ORF">ACK2TP_00340</name>
</gene>
<feature type="transmembrane region" description="Helical" evidence="10">
    <location>
        <begin position="180"/>
        <end position="202"/>
    </location>
</feature>
<keyword evidence="8 9" id="KW-0012">Acyltransferase</keyword>
<evidence type="ECO:0000256" key="7">
    <source>
        <dbReference type="ARBA" id="ARBA00023136"/>
    </source>
</evidence>
<evidence type="ECO:0000256" key="9">
    <source>
        <dbReference type="PIRNR" id="PIRNR016636"/>
    </source>
</evidence>
<keyword evidence="4 9" id="KW-0808">Transferase</keyword>
<feature type="transmembrane region" description="Helical" evidence="10">
    <location>
        <begin position="361"/>
        <end position="378"/>
    </location>
</feature>
<feature type="transmembrane region" description="Helical" evidence="10">
    <location>
        <begin position="437"/>
        <end position="455"/>
    </location>
</feature>
<comment type="similarity">
    <text evidence="2 9">Belongs to the membrane-bound acyltransferase family.</text>
</comment>
<dbReference type="EMBL" id="JBJYXY010000001">
    <property type="protein sequence ID" value="MFN2974198.1"/>
    <property type="molecule type" value="Genomic_DNA"/>
</dbReference>
<evidence type="ECO:0000256" key="2">
    <source>
        <dbReference type="ARBA" id="ARBA00010323"/>
    </source>
</evidence>
<evidence type="ECO:0000313" key="11">
    <source>
        <dbReference type="EMBL" id="MFN2974198.1"/>
    </source>
</evidence>
<feature type="transmembrane region" description="Helical" evidence="10">
    <location>
        <begin position="108"/>
        <end position="128"/>
    </location>
</feature>
<keyword evidence="12" id="KW-1185">Reference proteome</keyword>
<reference evidence="11 12" key="1">
    <citation type="submission" date="2024-12" db="EMBL/GenBank/DDBJ databases">
        <authorList>
            <person name="Lee Y."/>
        </authorList>
    </citation>
    <scope>NUCLEOTIDE SEQUENCE [LARGE SCALE GENOMIC DNA]</scope>
    <source>
        <strain evidence="11 12">03SUJ4</strain>
    </source>
</reference>
<evidence type="ECO:0000256" key="8">
    <source>
        <dbReference type="ARBA" id="ARBA00023315"/>
    </source>
</evidence>
<evidence type="ECO:0000256" key="1">
    <source>
        <dbReference type="ARBA" id="ARBA00004651"/>
    </source>
</evidence>
<name>A0ABW9KGA7_9BACT</name>
<keyword evidence="3 9" id="KW-1003">Cell membrane</keyword>
<dbReference type="InterPro" id="IPR051085">
    <property type="entry name" value="MB_O-acyltransferase"/>
</dbReference>
<evidence type="ECO:0000256" key="3">
    <source>
        <dbReference type="ARBA" id="ARBA00022475"/>
    </source>
</evidence>
<feature type="transmembrane region" description="Helical" evidence="10">
    <location>
        <begin position="6"/>
        <end position="22"/>
    </location>
</feature>
<evidence type="ECO:0000256" key="5">
    <source>
        <dbReference type="ARBA" id="ARBA00022692"/>
    </source>
</evidence>
<dbReference type="Proteomes" id="UP001634747">
    <property type="component" value="Unassembled WGS sequence"/>
</dbReference>
<keyword evidence="6 10" id="KW-1133">Transmembrane helix</keyword>
<feature type="transmembrane region" description="Helical" evidence="10">
    <location>
        <begin position="34"/>
        <end position="57"/>
    </location>
</feature>
<dbReference type="InterPro" id="IPR024194">
    <property type="entry name" value="Ac/AlaTfrase_AlgI/DltB"/>
</dbReference>
<proteinExistence type="inferred from homology"/>
<dbReference type="InterPro" id="IPR004299">
    <property type="entry name" value="MBOAT_fam"/>
</dbReference>
<dbReference type="PANTHER" id="PTHR13285">
    <property type="entry name" value="ACYLTRANSFERASE"/>
    <property type="match status" value="1"/>
</dbReference>
<evidence type="ECO:0000256" key="4">
    <source>
        <dbReference type="ARBA" id="ARBA00022679"/>
    </source>
</evidence>
<sequence>MSLSSPVFFVFFLCVVALYWALGGSRRGQQVLLLVANLFFLAKFGPVYLVLPVAALVDFAIGLRLGTPGMATALRKTWVSLSLLLNVGLLVFFKTLPILDARRGGREWGWLFTLSLSFYCFQSLSYTLDVYRGDAKPERNAISYLASALFFPTILAGPIPRTAKLLRQWGKPFGLTRQQGATALLLIATGLVKKLLVADYLADNLVNRVFDTPLLYSGVENLLAVYGYALQLFFDFSGYTDIAMGVAMLLGFAVPENFRTPYLSVNLQDFWKRWHISFSSWLTDYLFESLPKSRAWLKSTFTYAIVTTFLLGGLWHGFTWNFLIWGALHGVVLSLVFVWSQSRWKKGRKRRLGEGPLWARVLGALVTFHFVCFTWVFFRAQDLSTAKLVFQQIASHTPGTENVTPALWGVLSFAALAQAIPQDWFDRAARWAEWMPFWVQGAAVAGVVLLIQQLAGKGSAGFVYGAF</sequence>
<feature type="transmembrane region" description="Helical" evidence="10">
    <location>
        <begin position="295"/>
        <end position="316"/>
    </location>
</feature>
<dbReference type="PANTHER" id="PTHR13285:SF23">
    <property type="entry name" value="TEICHOIC ACID D-ALANYLTRANSFERASE"/>
    <property type="match status" value="1"/>
</dbReference>
<organism evidence="11 12">
    <name type="scientific">Terriglobus aquaticus</name>
    <dbReference type="NCBI Taxonomy" id="940139"/>
    <lineage>
        <taxon>Bacteria</taxon>
        <taxon>Pseudomonadati</taxon>
        <taxon>Acidobacteriota</taxon>
        <taxon>Terriglobia</taxon>
        <taxon>Terriglobales</taxon>
        <taxon>Acidobacteriaceae</taxon>
        <taxon>Terriglobus</taxon>
    </lineage>
</organism>
<feature type="transmembrane region" description="Helical" evidence="10">
    <location>
        <begin position="140"/>
        <end position="159"/>
    </location>
</feature>
<dbReference type="Pfam" id="PF03062">
    <property type="entry name" value="MBOAT"/>
    <property type="match status" value="1"/>
</dbReference>
<feature type="transmembrane region" description="Helical" evidence="10">
    <location>
        <begin position="322"/>
        <end position="340"/>
    </location>
</feature>
<evidence type="ECO:0000256" key="10">
    <source>
        <dbReference type="SAM" id="Phobius"/>
    </source>
</evidence>
<comment type="caution">
    <text evidence="11">The sequence shown here is derived from an EMBL/GenBank/DDBJ whole genome shotgun (WGS) entry which is preliminary data.</text>
</comment>
<keyword evidence="7 9" id="KW-0472">Membrane</keyword>
<keyword evidence="5 10" id="KW-0812">Transmembrane</keyword>
<evidence type="ECO:0000313" key="12">
    <source>
        <dbReference type="Proteomes" id="UP001634747"/>
    </source>
</evidence>
<dbReference type="PIRSF" id="PIRSF500217">
    <property type="entry name" value="AlgI"/>
    <property type="match status" value="1"/>
</dbReference>